<dbReference type="EMBL" id="MLQS01000001">
    <property type="protein sequence ID" value="OIJ21233.1"/>
    <property type="molecule type" value="Genomic_DNA"/>
</dbReference>
<evidence type="ECO:0000313" key="10">
    <source>
        <dbReference type="Proteomes" id="UP000180057"/>
    </source>
</evidence>
<feature type="transmembrane region" description="Helical" evidence="8">
    <location>
        <begin position="31"/>
        <end position="53"/>
    </location>
</feature>
<evidence type="ECO:0000256" key="3">
    <source>
        <dbReference type="ARBA" id="ARBA00022448"/>
    </source>
</evidence>
<feature type="transmembrane region" description="Helical" evidence="8">
    <location>
        <begin position="155"/>
        <end position="180"/>
    </location>
</feature>
<dbReference type="InterPro" id="IPR003804">
    <property type="entry name" value="Lactate_perm"/>
</dbReference>
<feature type="transmembrane region" description="Helical" evidence="8">
    <location>
        <begin position="6"/>
        <end position="24"/>
    </location>
</feature>
<dbReference type="PANTHER" id="PTHR30003:SF0">
    <property type="entry name" value="GLYCOLATE PERMEASE GLCA-RELATED"/>
    <property type="match status" value="1"/>
</dbReference>
<evidence type="ECO:0000256" key="2">
    <source>
        <dbReference type="ARBA" id="ARBA00010100"/>
    </source>
</evidence>
<organism evidence="9 10">
    <name type="scientific">Anaerobacillus alkalidiazotrophicus</name>
    <dbReference type="NCBI Taxonomy" id="472963"/>
    <lineage>
        <taxon>Bacteria</taxon>
        <taxon>Bacillati</taxon>
        <taxon>Bacillota</taxon>
        <taxon>Bacilli</taxon>
        <taxon>Bacillales</taxon>
        <taxon>Bacillaceae</taxon>
        <taxon>Anaerobacillus</taxon>
    </lineage>
</organism>
<dbReference type="OrthoDB" id="9761056at2"/>
<gene>
    <name evidence="9" type="ORF">BKP45_00150</name>
</gene>
<evidence type="ECO:0000256" key="1">
    <source>
        <dbReference type="ARBA" id="ARBA00004651"/>
    </source>
</evidence>
<keyword evidence="6 8" id="KW-1133">Transmembrane helix</keyword>
<feature type="transmembrane region" description="Helical" evidence="8">
    <location>
        <begin position="322"/>
        <end position="343"/>
    </location>
</feature>
<dbReference type="Pfam" id="PF02652">
    <property type="entry name" value="Lactate_perm"/>
    <property type="match status" value="1"/>
</dbReference>
<sequence>MITTLVALTPIIAVLLFLVILRIPAVKAMPISLLATAILAIIYWRVPVIQVLAASLEGIIIGVSILYIVFGAILLLNTLKISGAIDTIRNSFLGITPDRRVQLIIIAWLFGAFIEGAAGFGTPAAICAPLLVALGFPPLAAVVLALIADSSPVSFGAVGTPIIVGVNQGLQEGSIIAPIVQPYLGDMNMLDYMHIIGAQAMRVDVFVGTLMPLIMVLLLTKFFGENRTFKEGLRIWKFAIFAGLAFTIPALLVATFLGPEFPSIFGGLIGLIIVVPAAKKGFLLPKESWDFPQKANWLQSWIGREEESEAPYVKKKGMKKELPLLVAWIPYLLVGLFLVLTRIEAIGLKQWLLSFSITWNNILGTNIGTSLQPLYLPGTVFILVVLITFFVHNMSTNQLARTFSLSGKAIVGSAIALFTAVPMVRIFINSGLNDANLQSMPIELANTASALMGGTWPLVAPLIGALGSFISGSATFSNMMFSLFQFSVADQIAVDPTIVVSMQVLGANAGNMICVLNVVAAASVVGLLGKEGTIIRMTLGPMFYYSLFSGLIGLILAYLV</sequence>
<keyword evidence="3 8" id="KW-0813">Transport</keyword>
<dbReference type="NCBIfam" id="TIGR00795">
    <property type="entry name" value="lctP"/>
    <property type="match status" value="1"/>
</dbReference>
<evidence type="ECO:0000256" key="7">
    <source>
        <dbReference type="ARBA" id="ARBA00023136"/>
    </source>
</evidence>
<dbReference type="STRING" id="472963.BKP45_00150"/>
<dbReference type="GO" id="GO:0005886">
    <property type="term" value="C:plasma membrane"/>
    <property type="evidence" value="ECO:0007669"/>
    <property type="project" value="UniProtKB-SubCell"/>
</dbReference>
<feature type="transmembrane region" description="Helical" evidence="8">
    <location>
        <begin position="200"/>
        <end position="223"/>
    </location>
</feature>
<feature type="transmembrane region" description="Helical" evidence="8">
    <location>
        <begin position="510"/>
        <end position="529"/>
    </location>
</feature>
<keyword evidence="7 8" id="KW-0472">Membrane</keyword>
<feature type="transmembrane region" description="Helical" evidence="8">
    <location>
        <begin position="405"/>
        <end position="428"/>
    </location>
</feature>
<keyword evidence="10" id="KW-1185">Reference proteome</keyword>
<feature type="transmembrane region" description="Helical" evidence="8">
    <location>
        <begin position="374"/>
        <end position="393"/>
    </location>
</feature>
<reference evidence="9 10" key="1">
    <citation type="submission" date="2016-10" db="EMBL/GenBank/DDBJ databases">
        <title>Draft genome sequences of four alkaliphilic bacteria belonging to the Anaerobacillus genus.</title>
        <authorList>
            <person name="Bassil N.M."/>
            <person name="Lloyd J.R."/>
        </authorList>
    </citation>
    <scope>NUCLEOTIDE SEQUENCE [LARGE SCALE GENOMIC DNA]</scope>
    <source>
        <strain evidence="9 10">DSM 22531</strain>
    </source>
</reference>
<evidence type="ECO:0000256" key="5">
    <source>
        <dbReference type="ARBA" id="ARBA00022692"/>
    </source>
</evidence>
<comment type="function">
    <text evidence="8">Uptake of L-lactate across the membrane. Can also transport D-lactate and glycolate.</text>
</comment>
<evidence type="ECO:0000256" key="4">
    <source>
        <dbReference type="ARBA" id="ARBA00022475"/>
    </source>
</evidence>
<keyword evidence="5 8" id="KW-0812">Transmembrane</keyword>
<evidence type="ECO:0000256" key="8">
    <source>
        <dbReference type="RuleBase" id="RU365092"/>
    </source>
</evidence>
<feature type="transmembrane region" description="Helical" evidence="8">
    <location>
        <begin position="126"/>
        <end position="148"/>
    </location>
</feature>
<feature type="transmembrane region" description="Helical" evidence="8">
    <location>
        <begin position="59"/>
        <end position="79"/>
    </location>
</feature>
<evidence type="ECO:0000256" key="6">
    <source>
        <dbReference type="ARBA" id="ARBA00022989"/>
    </source>
</evidence>
<accession>A0A1S2M9S1</accession>
<dbReference type="AlphaFoldDB" id="A0A1S2M9S1"/>
<comment type="caution">
    <text evidence="9">The sequence shown here is derived from an EMBL/GenBank/DDBJ whole genome shotgun (WGS) entry which is preliminary data.</text>
</comment>
<protein>
    <recommendedName>
        <fullName evidence="8">L-lactate permease</fullName>
    </recommendedName>
</protein>
<comment type="caution">
    <text evidence="8">Lacks conserved residue(s) required for the propagation of feature annotation.</text>
</comment>
<feature type="transmembrane region" description="Helical" evidence="8">
    <location>
        <begin position="235"/>
        <end position="255"/>
    </location>
</feature>
<feature type="transmembrane region" description="Helical" evidence="8">
    <location>
        <begin position="100"/>
        <end position="120"/>
    </location>
</feature>
<feature type="transmembrane region" description="Helical" evidence="8">
    <location>
        <begin position="448"/>
        <end position="471"/>
    </location>
</feature>
<feature type="transmembrane region" description="Helical" evidence="8">
    <location>
        <begin position="541"/>
        <end position="559"/>
    </location>
</feature>
<feature type="transmembrane region" description="Helical" evidence="8">
    <location>
        <begin position="261"/>
        <end position="278"/>
    </location>
</feature>
<proteinExistence type="inferred from homology"/>
<name>A0A1S2M9S1_9BACI</name>
<comment type="similarity">
    <text evidence="2 8">Belongs to the lactate permease family.</text>
</comment>
<dbReference type="GO" id="GO:0015129">
    <property type="term" value="F:lactate transmembrane transporter activity"/>
    <property type="evidence" value="ECO:0007669"/>
    <property type="project" value="UniProtKB-UniRule"/>
</dbReference>
<comment type="subcellular location">
    <subcellularLocation>
        <location evidence="1 8">Cell membrane</location>
        <topology evidence="1 8">Multi-pass membrane protein</topology>
    </subcellularLocation>
</comment>
<dbReference type="GO" id="GO:0015295">
    <property type="term" value="F:solute:proton symporter activity"/>
    <property type="evidence" value="ECO:0007669"/>
    <property type="project" value="TreeGrafter"/>
</dbReference>
<dbReference type="RefSeq" id="WP_071387853.1">
    <property type="nucleotide sequence ID" value="NZ_MLQS01000001.1"/>
</dbReference>
<keyword evidence="4 8" id="KW-1003">Cell membrane</keyword>
<evidence type="ECO:0000313" key="9">
    <source>
        <dbReference type="EMBL" id="OIJ21233.1"/>
    </source>
</evidence>
<dbReference type="Proteomes" id="UP000180057">
    <property type="component" value="Unassembled WGS sequence"/>
</dbReference>
<dbReference type="PANTHER" id="PTHR30003">
    <property type="entry name" value="L-LACTATE PERMEASE"/>
    <property type="match status" value="1"/>
</dbReference>